<evidence type="ECO:0000313" key="5">
    <source>
        <dbReference type="EMBL" id="AOO12944.1"/>
    </source>
</evidence>
<reference evidence="6 7" key="1">
    <citation type="journal article" date="2016" name="Environ. Microbiol.">
        <title>Genomic diversification of marine cyanophages into stable ecotypes.</title>
        <authorList>
            <person name="Marston M.F."/>
            <person name="Martiny J.B."/>
        </authorList>
    </citation>
    <scope>NUCLEOTIDE SEQUENCE [LARGE SCALE GENOMIC DNA]</scope>
    <source>
        <strain evidence="2">Np_05_0604</strain>
        <strain evidence="3">Np_42_0711</strain>
        <strain evidence="4">Sn_08_0709</strain>
        <strain evidence="5">W2_10_0709</strain>
    </source>
</reference>
<evidence type="ECO:0000313" key="8">
    <source>
        <dbReference type="Proteomes" id="UP000225786"/>
    </source>
</evidence>
<dbReference type="EMBL" id="KX349294">
    <property type="protein sequence ID" value="AOO12241.1"/>
    <property type="molecule type" value="Genomic_DNA"/>
</dbReference>
<dbReference type="Proteomes" id="UP000221709">
    <property type="component" value="Segment"/>
</dbReference>
<proteinExistence type="predicted"/>
<evidence type="ECO:0000313" key="3">
    <source>
        <dbReference type="EMBL" id="AOO12241.1"/>
    </source>
</evidence>
<reference evidence="1 8" key="2">
    <citation type="submission" date="2016-01" db="EMBL/GenBank/DDBJ databases">
        <title>The genomic content and context of auxiliary metabolic genes in marine cyanophages.</title>
        <authorList>
            <person name="Marston M.F."/>
            <person name="Martiny J.B.H."/>
            <person name="Crummett L.T."/>
        </authorList>
    </citation>
    <scope>NUCLEOTIDE SEQUENCE [LARGE SCALE GENOMIC DNA]</scope>
    <source>
        <strain evidence="1">W2_07_0710</strain>
    </source>
</reference>
<evidence type="ECO:0000313" key="4">
    <source>
        <dbReference type="EMBL" id="AOO12479.1"/>
    </source>
</evidence>
<accession>A0A127KN16</accession>
<organism evidence="1 8">
    <name type="scientific">Cyanophage S-RIM44</name>
    <dbReference type="NCBI Taxonomy" id="1278485"/>
    <lineage>
        <taxon>Viruses</taxon>
        <taxon>Duplodnaviria</taxon>
        <taxon>Heunggongvirae</taxon>
        <taxon>Uroviricota</taxon>
        <taxon>Caudoviricetes</taxon>
        <taxon>Pantevenvirales</taxon>
        <taxon>Kyanoviridae</taxon>
        <taxon>Vellamovirus</taxon>
        <taxon>Vellamovirus rhodeisland44</taxon>
    </lineage>
</organism>
<protein>
    <recommendedName>
        <fullName evidence="9">DUF4385 domain-containing protein</fullName>
    </recommendedName>
</protein>
<evidence type="ECO:0008006" key="9">
    <source>
        <dbReference type="Google" id="ProtNLM"/>
    </source>
</evidence>
<sequence length="171" mass="20190">MIEFDYSLDYKSLDFTENDKRYLYRIGRGEQGVLLVQPYSAQLCLFWRFKTPEEAQVSAETLHSKFYEYMSEGDFVGMDMCRKFLEMGFTRARRYANHHSGRKYAKNGKIRPQEADHATCGYAESAKIFKMYRDDAANDTIYKSARKQWRDAECQWSKCLPDPPTPPWKLL</sequence>
<name>A0A127KN16_9CAUD</name>
<dbReference type="EMBL" id="KX349292">
    <property type="protein sequence ID" value="AOO11778.1"/>
    <property type="molecule type" value="Genomic_DNA"/>
</dbReference>
<dbReference type="EMBL" id="KX349297">
    <property type="protein sequence ID" value="AOO12944.1"/>
    <property type="molecule type" value="Genomic_DNA"/>
</dbReference>
<dbReference type="Proteomes" id="UP000222561">
    <property type="component" value="Segment"/>
</dbReference>
<dbReference type="EMBL" id="KX349295">
    <property type="protein sequence ID" value="AOO12479.1"/>
    <property type="molecule type" value="Genomic_DNA"/>
</dbReference>
<gene>
    <name evidence="2" type="ORF">Np050604_062</name>
    <name evidence="3" type="ORF">Np420711_059</name>
    <name evidence="4" type="ORF">Sn080709_062</name>
    <name evidence="5" type="ORF">W2100709_062</name>
    <name evidence="1" type="ORF">W270710_062</name>
</gene>
<dbReference type="Proteomes" id="UP000225478">
    <property type="component" value="Segment"/>
</dbReference>
<evidence type="ECO:0000313" key="2">
    <source>
        <dbReference type="EMBL" id="AOO11778.1"/>
    </source>
</evidence>
<dbReference type="EMBL" id="KU594607">
    <property type="protein sequence ID" value="AMO43306.1"/>
    <property type="molecule type" value="Genomic_DNA"/>
</dbReference>
<dbReference type="Proteomes" id="UP000225786">
    <property type="component" value="Segment"/>
</dbReference>
<evidence type="ECO:0000313" key="7">
    <source>
        <dbReference type="Proteomes" id="UP000222561"/>
    </source>
</evidence>
<dbReference type="InterPro" id="IPR025494">
    <property type="entry name" value="DUF4385"/>
</dbReference>
<dbReference type="Proteomes" id="UP000225402">
    <property type="component" value="Segment"/>
</dbReference>
<keyword evidence="6" id="KW-1185">Reference proteome</keyword>
<evidence type="ECO:0000313" key="6">
    <source>
        <dbReference type="Proteomes" id="UP000221709"/>
    </source>
</evidence>
<evidence type="ECO:0000313" key="1">
    <source>
        <dbReference type="EMBL" id="AMO43306.1"/>
    </source>
</evidence>
<dbReference type="Pfam" id="PF14328">
    <property type="entry name" value="DUF4385"/>
    <property type="match status" value="1"/>
</dbReference>